<dbReference type="Pfam" id="PF23406">
    <property type="entry name" value="ZNF380_CC"/>
    <property type="match status" value="1"/>
</dbReference>
<evidence type="ECO:0000256" key="2">
    <source>
        <dbReference type="ARBA" id="ARBA00004324"/>
    </source>
</evidence>
<keyword evidence="11" id="KW-0175">Coiled coil</keyword>
<evidence type="ECO:0000259" key="16">
    <source>
        <dbReference type="Pfam" id="PF23406"/>
    </source>
</evidence>
<dbReference type="EnsemblMetazoa" id="AQUA007945-RA">
    <property type="protein sequence ID" value="AQUA007945-PA"/>
    <property type="gene ID" value="AQUA007945"/>
</dbReference>
<evidence type="ECO:0000256" key="4">
    <source>
        <dbReference type="ARBA" id="ARBA00022454"/>
    </source>
</evidence>
<dbReference type="InterPro" id="IPR040050">
    <property type="entry name" value="ZNF830-like"/>
</dbReference>
<dbReference type="Proteomes" id="UP000076407">
    <property type="component" value="Unassembled WGS sequence"/>
</dbReference>
<dbReference type="PANTHER" id="PTHR13278">
    <property type="entry name" value="ZINC FINGER PROTEIN 830"/>
    <property type="match status" value="1"/>
</dbReference>
<feature type="region of interest" description="Disordered" evidence="15">
    <location>
        <begin position="105"/>
        <end position="142"/>
    </location>
</feature>
<evidence type="ECO:0000313" key="18">
    <source>
        <dbReference type="Proteomes" id="UP000076407"/>
    </source>
</evidence>
<dbReference type="GO" id="GO:0003676">
    <property type="term" value="F:nucleic acid binding"/>
    <property type="evidence" value="ECO:0007669"/>
    <property type="project" value="InterPro"/>
</dbReference>
<evidence type="ECO:0000256" key="14">
    <source>
        <dbReference type="ARBA" id="ARBA00030672"/>
    </source>
</evidence>
<dbReference type="AlphaFoldDB" id="A0A182XDP2"/>
<evidence type="ECO:0000256" key="11">
    <source>
        <dbReference type="ARBA" id="ARBA00023054"/>
    </source>
</evidence>
<accession>A0A182XDP2</accession>
<keyword evidence="6" id="KW-0132">Cell division</keyword>
<reference evidence="17" key="1">
    <citation type="submission" date="2020-05" db="UniProtKB">
        <authorList>
            <consortium name="EnsemblMetazoa"/>
        </authorList>
    </citation>
    <scope>IDENTIFICATION</scope>
    <source>
        <strain evidence="17">SANGQUA</strain>
    </source>
</reference>
<feature type="compositionally biased region" description="Basic and acidic residues" evidence="15">
    <location>
        <begin position="105"/>
        <end position="115"/>
    </location>
</feature>
<evidence type="ECO:0000256" key="10">
    <source>
        <dbReference type="ARBA" id="ARBA00022833"/>
    </source>
</evidence>
<keyword evidence="12" id="KW-0539">Nucleus</keyword>
<comment type="subcellular location">
    <subcellularLocation>
        <location evidence="1">Chromosome</location>
    </subcellularLocation>
    <subcellularLocation>
        <location evidence="2">Nucleus speckle</location>
    </subcellularLocation>
</comment>
<feature type="compositionally biased region" description="Basic and acidic residues" evidence="15">
    <location>
        <begin position="353"/>
        <end position="362"/>
    </location>
</feature>
<protein>
    <recommendedName>
        <fullName evidence="3">Zinc finger protein 830</fullName>
    </recommendedName>
    <alternativeName>
        <fullName evidence="14">Coiled-coil domain-containing protein 16</fullName>
    </alternativeName>
</protein>
<dbReference type="GO" id="GO:0008270">
    <property type="term" value="F:zinc ion binding"/>
    <property type="evidence" value="ECO:0007669"/>
    <property type="project" value="UniProtKB-KW"/>
</dbReference>
<evidence type="ECO:0000256" key="13">
    <source>
        <dbReference type="ARBA" id="ARBA00023306"/>
    </source>
</evidence>
<evidence type="ECO:0000256" key="9">
    <source>
        <dbReference type="ARBA" id="ARBA00022776"/>
    </source>
</evidence>
<evidence type="ECO:0000256" key="8">
    <source>
        <dbReference type="ARBA" id="ARBA00022771"/>
    </source>
</evidence>
<keyword evidence="8" id="KW-0863">Zinc-finger</keyword>
<dbReference type="GO" id="GO:0033260">
    <property type="term" value="P:nuclear DNA replication"/>
    <property type="evidence" value="ECO:0007669"/>
    <property type="project" value="TreeGrafter"/>
</dbReference>
<feature type="compositionally biased region" description="Polar residues" evidence="15">
    <location>
        <begin position="316"/>
        <end position="331"/>
    </location>
</feature>
<dbReference type="SUPFAM" id="SSF57667">
    <property type="entry name" value="beta-beta-alpha zinc fingers"/>
    <property type="match status" value="1"/>
</dbReference>
<dbReference type="InterPro" id="IPR059039">
    <property type="entry name" value="ZNF380_CC"/>
</dbReference>
<keyword evidence="7" id="KW-0479">Metal-binding</keyword>
<evidence type="ECO:0000256" key="7">
    <source>
        <dbReference type="ARBA" id="ARBA00022723"/>
    </source>
</evidence>
<dbReference type="PANTHER" id="PTHR13278:SF0">
    <property type="entry name" value="ZINC FINGER PROTEIN 830"/>
    <property type="match status" value="1"/>
</dbReference>
<organism evidence="17 18">
    <name type="scientific">Anopheles quadriannulatus</name>
    <name type="common">Mosquito</name>
    <dbReference type="NCBI Taxonomy" id="34691"/>
    <lineage>
        <taxon>Eukaryota</taxon>
        <taxon>Metazoa</taxon>
        <taxon>Ecdysozoa</taxon>
        <taxon>Arthropoda</taxon>
        <taxon>Hexapoda</taxon>
        <taxon>Insecta</taxon>
        <taxon>Pterygota</taxon>
        <taxon>Neoptera</taxon>
        <taxon>Endopterygota</taxon>
        <taxon>Diptera</taxon>
        <taxon>Nematocera</taxon>
        <taxon>Culicoidea</taxon>
        <taxon>Culicidae</taxon>
        <taxon>Anophelinae</taxon>
        <taxon>Anopheles</taxon>
    </lineage>
</organism>
<dbReference type="VEuPathDB" id="VectorBase:AQUA007945"/>
<dbReference type="GO" id="GO:0005681">
    <property type="term" value="C:spliceosomal complex"/>
    <property type="evidence" value="ECO:0007669"/>
    <property type="project" value="InterPro"/>
</dbReference>
<evidence type="ECO:0000256" key="5">
    <source>
        <dbReference type="ARBA" id="ARBA00022473"/>
    </source>
</evidence>
<feature type="compositionally biased region" description="Acidic residues" evidence="15">
    <location>
        <begin position="336"/>
        <end position="352"/>
    </location>
</feature>
<dbReference type="GO" id="GO:0033314">
    <property type="term" value="P:mitotic DNA replication checkpoint signaling"/>
    <property type="evidence" value="ECO:0007669"/>
    <property type="project" value="TreeGrafter"/>
</dbReference>
<dbReference type="InterPro" id="IPR036236">
    <property type="entry name" value="Znf_C2H2_sf"/>
</dbReference>
<name>A0A182XDP2_ANOQN</name>
<keyword evidence="18" id="KW-1185">Reference proteome</keyword>
<keyword evidence="13" id="KW-0131">Cell cycle</keyword>
<keyword evidence="5" id="KW-0217">Developmental protein</keyword>
<feature type="domain" description="ZNF380 coiled-coil" evidence="16">
    <location>
        <begin position="225"/>
        <end position="305"/>
    </location>
</feature>
<evidence type="ECO:0000256" key="3">
    <source>
        <dbReference type="ARBA" id="ARBA00017358"/>
    </source>
</evidence>
<proteinExistence type="predicted"/>
<evidence type="ECO:0000256" key="1">
    <source>
        <dbReference type="ARBA" id="ARBA00004286"/>
    </source>
</evidence>
<evidence type="ECO:0000313" key="17">
    <source>
        <dbReference type="EnsemblMetazoa" id="AQUA007945-PA"/>
    </source>
</evidence>
<sequence>MSAAFKFSKKKYSQQDLRRIMSETKAAKQQQSDSELKRIESPLAKYPFPKQNISRRFLVDFSLTVDSSNTYNDAGQLMCVLCRSIVRSAAVWKVHIHSKQHKENNELAKKLKDGSAVDSVEPRNAPNANLKRTGDPDTGVDSVPVKKIKGILKNSSQTGATQNALPHDFFDDAANSANAPSSIRKDLVNIKLPEKHRDQVGAPMDLDHTEKDVGGSLIVADEEKLPEGFFDDPKMDAKARNQEYKDPNDEEWEKFQKEIKEATNISMAIISEEQEESTAERQIAEIDEQIRNWSRVLDLEKKKEQVKTMKGVKGSEMSSSPAKGTGQPAQTANDNDREDDDDDDADEEFDEFLDWRAKKSYK</sequence>
<feature type="region of interest" description="Disordered" evidence="15">
    <location>
        <begin position="304"/>
        <end position="362"/>
    </location>
</feature>
<keyword evidence="10" id="KW-0862">Zinc</keyword>
<evidence type="ECO:0000256" key="15">
    <source>
        <dbReference type="SAM" id="MobiDB-lite"/>
    </source>
</evidence>
<keyword evidence="9" id="KW-0498">Mitosis</keyword>
<evidence type="ECO:0000256" key="6">
    <source>
        <dbReference type="ARBA" id="ARBA00022618"/>
    </source>
</evidence>
<keyword evidence="4" id="KW-0158">Chromosome</keyword>
<evidence type="ECO:0000256" key="12">
    <source>
        <dbReference type="ARBA" id="ARBA00023242"/>
    </source>
</evidence>
<dbReference type="GO" id="GO:0044773">
    <property type="term" value="P:mitotic DNA damage checkpoint signaling"/>
    <property type="evidence" value="ECO:0007669"/>
    <property type="project" value="TreeGrafter"/>
</dbReference>
<dbReference type="STRING" id="34691.A0A182XDP2"/>